<name>A0ACB5TVJ8_AMBMO</name>
<keyword evidence="2" id="KW-1185">Reference proteome</keyword>
<protein>
    <submittedName>
        <fullName evidence="1">Unnamed protein product</fullName>
    </submittedName>
</protein>
<gene>
    <name evidence="1" type="ORF">Amon02_000978400</name>
</gene>
<accession>A0ACB5TVJ8</accession>
<dbReference type="Proteomes" id="UP001165064">
    <property type="component" value="Unassembled WGS sequence"/>
</dbReference>
<evidence type="ECO:0000313" key="1">
    <source>
        <dbReference type="EMBL" id="GME95667.1"/>
    </source>
</evidence>
<evidence type="ECO:0000313" key="2">
    <source>
        <dbReference type="Proteomes" id="UP001165064"/>
    </source>
</evidence>
<proteinExistence type="predicted"/>
<dbReference type="EMBL" id="BSXS01009502">
    <property type="protein sequence ID" value="GME95667.1"/>
    <property type="molecule type" value="Genomic_DNA"/>
</dbReference>
<sequence length="741" mass="84533">MSDLNTFINLLQPLPSDLQYHIITHALISYITSTKSYIIRDPVVHSIASSKNVYPFWDGLMQAELVHLMDPDPNTIFNDHILCPVIQNMNLHSTHISRPHFTKLVQFITTHSIKINSLYIELLNGNDDPADIAFFQYPMLTDLIQFGCHQVFVDFFPHHDIGIDSHLFYLEFVKSAIFPFYIGELKTLFTKTWTGDKPFLKLLNLSQLHVIIRNAADLTILEKLLPELRKWNGSSNSIGNQKKTLTLGIRIGFTGEEEDDFDQNEYTDESRTLLINKLSSFLHNAPADLNIQLDIYSKCDELKYPRSAQNLAQVMCSNNFNSTSLTVSGMFTNLPHISNFIKQSNKLHTLLFTSAKFLQDDGPRNIPTVLPCFENSSLKKITLKSIRYDPSQHNTIFGNLPSLKHLELDDCQITPEFFQSIPDTVTHLNIENWLSSKITTTDPISIRLPTKLRILELQCVPEQLTHVKITNCEQLTQLYKVIIDSHSHPYIDRSQLQSFITQLHDSLTSLALISTYNIERYPSPPLDDFDGLIYDRFSELSELIVHVNCAQSFDVSKLPSVQRLELKMQNGTIRGTFPFSVTDLTIHGIEFTDTATTNSTTFVEFWTQLLTPLKKIIHLSVHFKKLRTNHRHFHTTTTIPTPTPTLDMSSIQFPNSLFSLQLFFFTPPGVIKVGFIPPSLEYFALIPDDYCECVIQVCDDGTDGEGSGSSVELMKDRIDVSDEMYVNWEVLSSVKRQKISS</sequence>
<comment type="caution">
    <text evidence="1">The sequence shown here is derived from an EMBL/GenBank/DDBJ whole genome shotgun (WGS) entry which is preliminary data.</text>
</comment>
<reference evidence="1" key="1">
    <citation type="submission" date="2023-04" db="EMBL/GenBank/DDBJ databases">
        <title>Ambrosiozyma monospora NBRC 10751.</title>
        <authorList>
            <person name="Ichikawa N."/>
            <person name="Sato H."/>
            <person name="Tonouchi N."/>
        </authorList>
    </citation>
    <scope>NUCLEOTIDE SEQUENCE</scope>
    <source>
        <strain evidence="1">NBRC 10751</strain>
    </source>
</reference>
<organism evidence="1 2">
    <name type="scientific">Ambrosiozyma monospora</name>
    <name type="common">Yeast</name>
    <name type="synonym">Endomycopsis monosporus</name>
    <dbReference type="NCBI Taxonomy" id="43982"/>
    <lineage>
        <taxon>Eukaryota</taxon>
        <taxon>Fungi</taxon>
        <taxon>Dikarya</taxon>
        <taxon>Ascomycota</taxon>
        <taxon>Saccharomycotina</taxon>
        <taxon>Pichiomycetes</taxon>
        <taxon>Pichiales</taxon>
        <taxon>Pichiaceae</taxon>
        <taxon>Ambrosiozyma</taxon>
    </lineage>
</organism>